<feature type="region of interest" description="Disordered" evidence="1">
    <location>
        <begin position="1"/>
        <end position="67"/>
    </location>
</feature>
<evidence type="ECO:0000313" key="2">
    <source>
        <dbReference type="EMBL" id="TLP63964.1"/>
    </source>
</evidence>
<reference evidence="2" key="1">
    <citation type="submission" date="2019-05" db="EMBL/GenBank/DDBJ databases">
        <title>Isolation, diversity and antifungal activity of Actinobacteria from wheat.</title>
        <authorList>
            <person name="Yu B."/>
        </authorList>
    </citation>
    <scope>NUCLEOTIDE SEQUENCE [LARGE SCALE GENOMIC DNA]</scope>
    <source>
        <strain evidence="2">NEAU-HEGS1-5</strain>
    </source>
</reference>
<protein>
    <submittedName>
        <fullName evidence="2">Uncharacterized protein</fullName>
    </submittedName>
</protein>
<dbReference type="AlphaFoldDB" id="A0A5R8ZET5"/>
<evidence type="ECO:0000256" key="1">
    <source>
        <dbReference type="SAM" id="MobiDB-lite"/>
    </source>
</evidence>
<sequence length="101" mass="11211">MRRCEGRVADCRSGRWRRPRRPRPRPGPPDLRPCPARPGPGRARRPAGRPAAAVGGGRSRAGRIAPGWGAWAGPRDLRSHRRILGRNRSKSRTNARLVAAW</sequence>
<keyword evidence="3" id="KW-1185">Reference proteome</keyword>
<comment type="caution">
    <text evidence="2">The sequence shown here is derived from an EMBL/GenBank/DDBJ whole genome shotgun (WGS) entry which is preliminary data.</text>
</comment>
<dbReference type="Proteomes" id="UP000309033">
    <property type="component" value="Unassembled WGS sequence"/>
</dbReference>
<feature type="compositionally biased region" description="Pro residues" evidence="1">
    <location>
        <begin position="25"/>
        <end position="38"/>
    </location>
</feature>
<accession>A0A5R8ZET5</accession>
<proteinExistence type="predicted"/>
<gene>
    <name evidence="2" type="ORF">FED44_06985</name>
</gene>
<feature type="compositionally biased region" description="Basic and acidic residues" evidence="1">
    <location>
        <begin position="1"/>
        <end position="13"/>
    </location>
</feature>
<name>A0A5R8ZET5_9ACTN</name>
<organism evidence="2 3">
    <name type="scientific">Microbispora triticiradicis</name>
    <dbReference type="NCBI Taxonomy" id="2200763"/>
    <lineage>
        <taxon>Bacteria</taxon>
        <taxon>Bacillati</taxon>
        <taxon>Actinomycetota</taxon>
        <taxon>Actinomycetes</taxon>
        <taxon>Streptosporangiales</taxon>
        <taxon>Streptosporangiaceae</taxon>
        <taxon>Microbispora</taxon>
    </lineage>
</organism>
<dbReference type="EMBL" id="VANP01000002">
    <property type="protein sequence ID" value="TLP63964.1"/>
    <property type="molecule type" value="Genomic_DNA"/>
</dbReference>
<evidence type="ECO:0000313" key="3">
    <source>
        <dbReference type="Proteomes" id="UP000309033"/>
    </source>
</evidence>
<feature type="compositionally biased region" description="Basic residues" evidence="1">
    <location>
        <begin position="14"/>
        <end position="24"/>
    </location>
</feature>